<name>A0AAF3ERT9_9BILA</name>
<dbReference type="InterPro" id="IPR001810">
    <property type="entry name" value="F-box_dom"/>
</dbReference>
<accession>A0AAF3ERT9</accession>
<proteinExistence type="predicted"/>
<organism evidence="2 3">
    <name type="scientific">Mesorhabditis belari</name>
    <dbReference type="NCBI Taxonomy" id="2138241"/>
    <lineage>
        <taxon>Eukaryota</taxon>
        <taxon>Metazoa</taxon>
        <taxon>Ecdysozoa</taxon>
        <taxon>Nematoda</taxon>
        <taxon>Chromadorea</taxon>
        <taxon>Rhabditida</taxon>
        <taxon>Rhabditina</taxon>
        <taxon>Rhabditomorpha</taxon>
        <taxon>Rhabditoidea</taxon>
        <taxon>Rhabditidae</taxon>
        <taxon>Mesorhabditinae</taxon>
        <taxon>Mesorhabditis</taxon>
    </lineage>
</organism>
<dbReference type="AlphaFoldDB" id="A0AAF3ERT9"/>
<evidence type="ECO:0000259" key="1">
    <source>
        <dbReference type="PROSITE" id="PS50181"/>
    </source>
</evidence>
<sequence>MERLPNELKRQIFHRLYPDLLLKFLKVNKKLRCYVLKNGPFGKRLHQIVLDFEQGQIQIPLFSSKSDYLENICLTIDDQIDRHTVRLFQESVTCTDFLTHTPIYKKDEFNERDEKFLPFLKNIKIIGHLEWDDLLIGSNLMQNLQFTVLKSARIDVGANGAKERDFYRDWIRTKLDFCEAITLWDCLPLDTFSGLKGLKRLTLDSCRFLRRLPEILEKGLPNENPGFTIQFSTYFDTQMVGEMFENDERGVIEEDELRFQHLYEPFKRSTFQGFHSCSSYRKWLDDGKYLAFFGALVSDDPVNERPPGSVFLAKLLESGDKSEK</sequence>
<dbReference type="PROSITE" id="PS50181">
    <property type="entry name" value="FBOX"/>
    <property type="match status" value="1"/>
</dbReference>
<evidence type="ECO:0000313" key="2">
    <source>
        <dbReference type="Proteomes" id="UP000887575"/>
    </source>
</evidence>
<protein>
    <recommendedName>
        <fullName evidence="1">F-box domain-containing protein</fullName>
    </recommendedName>
</protein>
<dbReference type="Proteomes" id="UP000887575">
    <property type="component" value="Unassembled WGS sequence"/>
</dbReference>
<keyword evidence="2" id="KW-1185">Reference proteome</keyword>
<dbReference type="WBParaSite" id="MBELARI_LOCUS16364">
    <property type="protein sequence ID" value="MBELARI_LOCUS16364"/>
    <property type="gene ID" value="MBELARI_LOCUS16364"/>
</dbReference>
<feature type="domain" description="F-box" evidence="1">
    <location>
        <begin position="1"/>
        <end position="45"/>
    </location>
</feature>
<reference evidence="3" key="1">
    <citation type="submission" date="2024-02" db="UniProtKB">
        <authorList>
            <consortium name="WormBaseParasite"/>
        </authorList>
    </citation>
    <scope>IDENTIFICATION</scope>
</reference>
<evidence type="ECO:0000313" key="3">
    <source>
        <dbReference type="WBParaSite" id="MBELARI_LOCUS16364"/>
    </source>
</evidence>